<name>A0ABN7URL4_GIGMA</name>
<dbReference type="Proteomes" id="UP000789901">
    <property type="component" value="Unassembled WGS sequence"/>
</dbReference>
<accession>A0ABN7URL4</accession>
<reference evidence="1 2" key="1">
    <citation type="submission" date="2021-06" db="EMBL/GenBank/DDBJ databases">
        <authorList>
            <person name="Kallberg Y."/>
            <person name="Tangrot J."/>
            <person name="Rosling A."/>
        </authorList>
    </citation>
    <scope>NUCLEOTIDE SEQUENCE [LARGE SCALE GENOMIC DNA]</scope>
    <source>
        <strain evidence="1 2">120-4 pot B 10/14</strain>
    </source>
</reference>
<evidence type="ECO:0000313" key="2">
    <source>
        <dbReference type="Proteomes" id="UP000789901"/>
    </source>
</evidence>
<gene>
    <name evidence="1" type="ORF">GMARGA_LOCUS9490</name>
</gene>
<protein>
    <submittedName>
        <fullName evidence="1">12171_t:CDS:1</fullName>
    </submittedName>
</protein>
<sequence length="118" mass="13671">MLHQPRTDPRYTPMTIDAGVHITGKNERITSQERSEHVDIGSDSSDTFDKFIYEEEMLDEIEDYYTEESTTEEIGLYNNLWADIKSPAIYFTAIDKPLNQTGELPKHTINEKVYLPKV</sequence>
<evidence type="ECO:0000313" key="1">
    <source>
        <dbReference type="EMBL" id="CAG8653669.1"/>
    </source>
</evidence>
<keyword evidence="2" id="KW-1185">Reference proteome</keyword>
<proteinExistence type="predicted"/>
<comment type="caution">
    <text evidence="1">The sequence shown here is derived from an EMBL/GenBank/DDBJ whole genome shotgun (WGS) entry which is preliminary data.</text>
</comment>
<dbReference type="EMBL" id="CAJVQB010005124">
    <property type="protein sequence ID" value="CAG8653669.1"/>
    <property type="molecule type" value="Genomic_DNA"/>
</dbReference>
<organism evidence="1 2">
    <name type="scientific">Gigaspora margarita</name>
    <dbReference type="NCBI Taxonomy" id="4874"/>
    <lineage>
        <taxon>Eukaryota</taxon>
        <taxon>Fungi</taxon>
        <taxon>Fungi incertae sedis</taxon>
        <taxon>Mucoromycota</taxon>
        <taxon>Glomeromycotina</taxon>
        <taxon>Glomeromycetes</taxon>
        <taxon>Diversisporales</taxon>
        <taxon>Gigasporaceae</taxon>
        <taxon>Gigaspora</taxon>
    </lineage>
</organism>